<protein>
    <submittedName>
        <fullName evidence="1">PAS domain-containing protein</fullName>
    </submittedName>
</protein>
<dbReference type="Proteomes" id="UP001163223">
    <property type="component" value="Chromosome"/>
</dbReference>
<gene>
    <name evidence="1" type="ORF">OXU80_24855</name>
</gene>
<accession>A0ACD4NMH5</accession>
<dbReference type="EMBL" id="CP113520">
    <property type="protein sequence ID" value="WAJ28018.1"/>
    <property type="molecule type" value="Genomic_DNA"/>
</dbReference>
<proteinExistence type="predicted"/>
<sequence length="1210" mass="130937">MPKVDRLPDMAEPRSWSSAALFSGSGDVRALGRELDWAATPLGPVQGWSQSLRSTVRTLLSSQYPMVLTWGPHFTQIYNDAYSKLIGDRHPSGLGADIRVTLAEAWDTLGPMIDRVMATGVANWTPALPLEMHRSGYREEAYFSVSHAPAENDRGEIVGMLAVCSEVTEQVVGERRLRLLRELAARAGDAQETVQVARHLAEALGEDRADVPFACLYLRDGDTLALATSQGLSESEEAMAASWTSSGEGPWPLDRALAGEAVLVEAVESVLPLTGGAFDDPVTSALCLPIAGAQGAVLGVLVAGVSPNRALDEGYRSFFELLAAQVSVAVRNARAREDERRRAEELAELDRAKTAFFSNVSHEFRTPLTLLLGPLEEALAEAPENLAAHRGALGIAHRNALRLLRLVNTLLDFSRVEANRAQARFEPHDLSSLTADLASNFRSAIETVGLRFSVDVPPLSRPVDVDRDMYETIVLNLLSNAFKFTHAGSIAVRLRETGEGTVALVVSDTGVGLPGEELQRVFERFHRVDAQAARSHEGTGIGLALVRQLVELHGGTIRAESDGPGRGTTFTVLLPTEAAGAGVPAASPREASGRPQARAFAEEALRWLPEASDDAPAAPRPASVPRILLVDDNADMRAYVRRLLGESYDVTTAADGAEALDAVGRVQPDLVLSDIMMPNVDGFALLAALRANPATATLPVIFLSARAGEEARVESLTAGADDHVVKPFGAQELRARVDGALRLSALRGEAAGRERVLEARLAATQAEAALARSEQQLQSLTDALPVLISHIGRDLRYRFVNRTYETWFRCRRDDVVGRSVADVVGPAAFAQVKPRIDAVLAGEHLSFEESVRYPDIGECHVKADFIPARGPDGEVTGFYGLVQDVSEARRQAKRLAESEHAMRTVLEAVSDGFFALDADWRVTLFNRAAEEALDLRRDEVLGRVFWEAVPGALASPFGEHLRWAMEERTRLTFEERSPARPDRYVEARIAPTREGGLAASFSDITERKLAERHRELLVNELNHRVKNTLAVVQSIAVQSFKGDHGPSDAREAFQGRLLALSDAHSLLTQESWEAAPLARIVENALRPFRDGHRFDMDGPTIRVGPKAAVSLALAFHELCTNAAKYGALSVPEGRVNIAWSLEGGETGSMFRLRWAESGGPAVRAPTRSGFGSRLVERGLAAELGGTVELRYPAGGVVCEILAPLASVEGR</sequence>
<reference evidence="1" key="1">
    <citation type="submission" date="2022-11" db="EMBL/GenBank/DDBJ databases">
        <title>beta-Carotene-producing bacterium, Jeongeuplla avenae sp. nov., alleviates the salt stress of Arabidopsis seedlings.</title>
        <authorList>
            <person name="Jiang L."/>
            <person name="Lee J."/>
        </authorList>
    </citation>
    <scope>NUCLEOTIDE SEQUENCE</scope>
    <source>
        <strain evidence="1">DY_R2A_6</strain>
    </source>
</reference>
<evidence type="ECO:0000313" key="1">
    <source>
        <dbReference type="EMBL" id="WAJ28018.1"/>
    </source>
</evidence>
<keyword evidence="2" id="KW-1185">Reference proteome</keyword>
<organism evidence="1 2">
    <name type="scientific">Antarcticirhabdus aurantiaca</name>
    <dbReference type="NCBI Taxonomy" id="2606717"/>
    <lineage>
        <taxon>Bacteria</taxon>
        <taxon>Pseudomonadati</taxon>
        <taxon>Pseudomonadota</taxon>
        <taxon>Alphaproteobacteria</taxon>
        <taxon>Hyphomicrobiales</taxon>
        <taxon>Aurantimonadaceae</taxon>
        <taxon>Antarcticirhabdus</taxon>
    </lineage>
</organism>
<evidence type="ECO:0000313" key="2">
    <source>
        <dbReference type="Proteomes" id="UP001163223"/>
    </source>
</evidence>
<name>A0ACD4NMH5_9HYPH</name>